<dbReference type="Pfam" id="PF04672">
    <property type="entry name" value="Methyltransf_19"/>
    <property type="match status" value="1"/>
</dbReference>
<evidence type="ECO:0000313" key="2">
    <source>
        <dbReference type="Proteomes" id="UP000295302"/>
    </source>
</evidence>
<dbReference type="Gene3D" id="3.40.50.150">
    <property type="entry name" value="Vaccinia Virus protein VP39"/>
    <property type="match status" value="1"/>
</dbReference>
<organism evidence="1 2">
    <name type="scientific">Nonomuraea terrae</name>
    <dbReference type="NCBI Taxonomy" id="2530383"/>
    <lineage>
        <taxon>Bacteria</taxon>
        <taxon>Bacillati</taxon>
        <taxon>Actinomycetota</taxon>
        <taxon>Actinomycetes</taxon>
        <taxon>Streptosporangiales</taxon>
        <taxon>Streptosporangiaceae</taxon>
        <taxon>Nonomuraea</taxon>
    </lineage>
</organism>
<dbReference type="EMBL" id="SMKQ01000177">
    <property type="protein sequence ID" value="TDD38473.1"/>
    <property type="molecule type" value="Genomic_DNA"/>
</dbReference>
<dbReference type="AlphaFoldDB" id="A0A4R4Y2X5"/>
<proteinExistence type="predicted"/>
<dbReference type="InterPro" id="IPR006764">
    <property type="entry name" value="SAM_dep_MeTrfase_SAV2177_type"/>
</dbReference>
<dbReference type="PIRSF" id="PIRSF017393">
    <property type="entry name" value="MTase_SAV2177"/>
    <property type="match status" value="1"/>
</dbReference>
<dbReference type="OrthoDB" id="5175904at2"/>
<dbReference type="SUPFAM" id="SSF53335">
    <property type="entry name" value="S-adenosyl-L-methionine-dependent methyltransferases"/>
    <property type="match status" value="1"/>
</dbReference>
<dbReference type="RefSeq" id="WP_132619953.1">
    <property type="nucleotide sequence ID" value="NZ_SMKQ01000177.1"/>
</dbReference>
<dbReference type="Proteomes" id="UP000295302">
    <property type="component" value="Unassembled WGS sequence"/>
</dbReference>
<protein>
    <submittedName>
        <fullName evidence="1">SAM-dependent methyltransferase</fullName>
    </submittedName>
</protein>
<keyword evidence="1" id="KW-0808">Transferase</keyword>
<gene>
    <name evidence="1" type="ORF">E1286_36300</name>
</gene>
<evidence type="ECO:0000313" key="1">
    <source>
        <dbReference type="EMBL" id="TDD38473.1"/>
    </source>
</evidence>
<reference evidence="1 2" key="1">
    <citation type="submission" date="2019-03" db="EMBL/GenBank/DDBJ databases">
        <title>Draft genome sequences of novel Actinobacteria.</title>
        <authorList>
            <person name="Sahin N."/>
            <person name="Ay H."/>
            <person name="Saygin H."/>
        </authorList>
    </citation>
    <scope>NUCLEOTIDE SEQUENCE [LARGE SCALE GENOMIC DNA]</scope>
    <source>
        <strain evidence="1 2">CH32</strain>
    </source>
</reference>
<comment type="caution">
    <text evidence="1">The sequence shown here is derived from an EMBL/GenBank/DDBJ whole genome shotgun (WGS) entry which is preliminary data.</text>
</comment>
<name>A0A4R4Y2X5_9ACTN</name>
<dbReference type="InterPro" id="IPR029063">
    <property type="entry name" value="SAM-dependent_MTases_sf"/>
</dbReference>
<keyword evidence="1" id="KW-0489">Methyltransferase</keyword>
<dbReference type="GO" id="GO:0032259">
    <property type="term" value="P:methylation"/>
    <property type="evidence" value="ECO:0007669"/>
    <property type="project" value="UniProtKB-KW"/>
</dbReference>
<accession>A0A4R4Y2X5</accession>
<keyword evidence="2" id="KW-1185">Reference proteome</keyword>
<dbReference type="GO" id="GO:0008168">
    <property type="term" value="F:methyltransferase activity"/>
    <property type="evidence" value="ECO:0007669"/>
    <property type="project" value="UniProtKB-KW"/>
</dbReference>
<sequence length="273" mass="29697">MPDDRQPPAWPPPGLDVSKPTIARAYDALLGGGNNFAADRELANYACEHIPGLRESALENRKVLVRGIRHLAGEAGIDQFVDLGSGLPTAQNTHEVARALNPRARVAYVDIDPLVHLQGRAILAGDDDTTVVTADVREPETVLRHPDVTRMIDFDRPAALMLVGMLHYLSPEIAGPVVAAYRDALAPGSHLFITSLVDTGLPAQRELARITRETLGEGWARTPDEIERYFGDFQLVEPGVVYTALWRPDGPVDPGDLTPGERLGMAGIARKKR</sequence>